<evidence type="ECO:0000256" key="2">
    <source>
        <dbReference type="SAM" id="SignalP"/>
    </source>
</evidence>
<gene>
    <name evidence="4" type="ORF">HK439_13770</name>
</gene>
<proteinExistence type="predicted"/>
<feature type="signal peptide" evidence="2">
    <location>
        <begin position="1"/>
        <end position="23"/>
    </location>
</feature>
<evidence type="ECO:0000259" key="3">
    <source>
        <dbReference type="Pfam" id="PF13505"/>
    </source>
</evidence>
<dbReference type="EMBL" id="JABFCZ010000014">
    <property type="protein sequence ID" value="MBD1547331.1"/>
    <property type="molecule type" value="Genomic_DNA"/>
</dbReference>
<organism evidence="4 5">
    <name type="scientific">Roseibium aggregatum</name>
    <dbReference type="NCBI Taxonomy" id="187304"/>
    <lineage>
        <taxon>Bacteria</taxon>
        <taxon>Pseudomonadati</taxon>
        <taxon>Pseudomonadota</taxon>
        <taxon>Alphaproteobacteria</taxon>
        <taxon>Hyphomicrobiales</taxon>
        <taxon>Stappiaceae</taxon>
        <taxon>Roseibium</taxon>
    </lineage>
</organism>
<dbReference type="AlphaFoldDB" id="A0A926P4I4"/>
<reference evidence="4" key="1">
    <citation type="submission" date="2020-05" db="EMBL/GenBank/DDBJ databases">
        <title>Identification of trans-AT polyketide cluster in two marine bacteria, producers of a novel glutaramide-containing polyketide sesbanimide D and analogs.</title>
        <authorList>
            <person name="Kacar D."/>
            <person name="Rodriguez P."/>
            <person name="Canedo L."/>
            <person name="Gonzalez E."/>
            <person name="Galan B."/>
            <person name="De La Calle F."/>
            <person name="Garcia J.L."/>
        </authorList>
    </citation>
    <scope>NUCLEOTIDE SEQUENCE</scope>
    <source>
        <strain evidence="4">PHM038</strain>
    </source>
</reference>
<dbReference type="InterPro" id="IPR027385">
    <property type="entry name" value="Beta-barrel_OMP"/>
</dbReference>
<feature type="chain" id="PRO_5036699108" evidence="2">
    <location>
        <begin position="24"/>
        <end position="269"/>
    </location>
</feature>
<comment type="caution">
    <text evidence="4">The sequence shown here is derived from an EMBL/GenBank/DDBJ whole genome shotgun (WGS) entry which is preliminary data.</text>
</comment>
<evidence type="ECO:0000256" key="1">
    <source>
        <dbReference type="ARBA" id="ARBA00022729"/>
    </source>
</evidence>
<dbReference type="Pfam" id="PF13505">
    <property type="entry name" value="OMP_b-brl"/>
    <property type="match status" value="1"/>
</dbReference>
<dbReference type="SUPFAM" id="SSF56925">
    <property type="entry name" value="OMPA-like"/>
    <property type="match status" value="1"/>
</dbReference>
<dbReference type="Proteomes" id="UP000598467">
    <property type="component" value="Unassembled WGS sequence"/>
</dbReference>
<evidence type="ECO:0000313" key="5">
    <source>
        <dbReference type="Proteomes" id="UP000598467"/>
    </source>
</evidence>
<accession>A0A926P4I4</accession>
<evidence type="ECO:0000313" key="4">
    <source>
        <dbReference type="EMBL" id="MBD1547331.1"/>
    </source>
</evidence>
<sequence>MVMYFKRLSLAGIAVVMSTAAFAADLPAPVIEHIPQVPAVGGWYLRGDIGYKLYGDPNGSFNDSVVGDLRYERESMDNAWMIGVGVGYKFTDHLRSDLTLDYETPAKAKGYAVCGGCVGGFSTESTDIDVWTLMLNGYYDIGTWNNITPYVGAGVGAAYVRTDSTLSQNPGGTTTAYDGAHAEWNFAWALMAGASYAVTPNWSIDAGYRYKNLGTAKTVKYYNTGSGQTRSEFADLSAHEFRLGVRYQFANQVAAVPTYFPPQPITSNY</sequence>
<feature type="domain" description="Outer membrane protein beta-barrel" evidence="3">
    <location>
        <begin position="39"/>
        <end position="249"/>
    </location>
</feature>
<protein>
    <submittedName>
        <fullName evidence="4">Porin family protein</fullName>
    </submittedName>
</protein>
<dbReference type="InterPro" id="IPR011250">
    <property type="entry name" value="OMP/PagP_B-barrel"/>
</dbReference>
<dbReference type="Gene3D" id="2.40.160.20">
    <property type="match status" value="1"/>
</dbReference>
<name>A0A926P4I4_9HYPH</name>
<keyword evidence="1 2" id="KW-0732">Signal</keyword>